<organism evidence="11 12">
    <name type="scientific">Candidatus Kaiserbacteria bacterium CG10_big_fil_rev_8_21_14_0_10_47_16</name>
    <dbReference type="NCBI Taxonomy" id="1974608"/>
    <lineage>
        <taxon>Bacteria</taxon>
        <taxon>Candidatus Kaiseribacteriota</taxon>
    </lineage>
</organism>
<evidence type="ECO:0000256" key="7">
    <source>
        <dbReference type="ARBA" id="ARBA00023146"/>
    </source>
</evidence>
<dbReference type="GO" id="GO:0005524">
    <property type="term" value="F:ATP binding"/>
    <property type="evidence" value="ECO:0007669"/>
    <property type="project" value="UniProtKB-KW"/>
</dbReference>
<dbReference type="Gene3D" id="3.40.50.620">
    <property type="entry name" value="HUPs"/>
    <property type="match status" value="1"/>
</dbReference>
<evidence type="ECO:0000256" key="8">
    <source>
        <dbReference type="ARBA" id="ARBA00049929"/>
    </source>
</evidence>
<gene>
    <name evidence="11" type="primary">trpS</name>
    <name evidence="11" type="ORF">COU16_01030</name>
</gene>
<evidence type="ECO:0000313" key="12">
    <source>
        <dbReference type="Proteomes" id="UP000229344"/>
    </source>
</evidence>
<keyword evidence="7 10" id="KW-0030">Aminoacyl-tRNA synthetase</keyword>
<evidence type="ECO:0000256" key="3">
    <source>
        <dbReference type="ARBA" id="ARBA00022598"/>
    </source>
</evidence>
<dbReference type="NCBIfam" id="TIGR00233">
    <property type="entry name" value="trpS"/>
    <property type="match status" value="1"/>
</dbReference>
<dbReference type="CDD" id="cd00806">
    <property type="entry name" value="TrpRS_core"/>
    <property type="match status" value="1"/>
</dbReference>
<keyword evidence="5 10" id="KW-0067">ATP-binding</keyword>
<evidence type="ECO:0000256" key="2">
    <source>
        <dbReference type="ARBA" id="ARBA00013161"/>
    </source>
</evidence>
<comment type="caution">
    <text evidence="11">The sequence shown here is derived from an EMBL/GenBank/DDBJ whole genome shotgun (WGS) entry which is preliminary data.</text>
</comment>
<dbReference type="SUPFAM" id="SSF52374">
    <property type="entry name" value="Nucleotidylyl transferase"/>
    <property type="match status" value="1"/>
</dbReference>
<reference evidence="12" key="1">
    <citation type="submission" date="2017-09" db="EMBL/GenBank/DDBJ databases">
        <title>Depth-based differentiation of microbial function through sediment-hosted aquifers and enrichment of novel symbionts in the deep terrestrial subsurface.</title>
        <authorList>
            <person name="Probst A.J."/>
            <person name="Ladd B."/>
            <person name="Jarett J.K."/>
            <person name="Geller-Mcgrath D.E."/>
            <person name="Sieber C.M.K."/>
            <person name="Emerson J.B."/>
            <person name="Anantharaman K."/>
            <person name="Thomas B.C."/>
            <person name="Malmstrom R."/>
            <person name="Stieglmeier M."/>
            <person name="Klingl A."/>
            <person name="Woyke T."/>
            <person name="Ryan C.M."/>
            <person name="Banfield J.F."/>
        </authorList>
    </citation>
    <scope>NUCLEOTIDE SEQUENCE [LARGE SCALE GENOMIC DNA]</scope>
</reference>
<keyword evidence="3 10" id="KW-0436">Ligase</keyword>
<comment type="catalytic activity">
    <reaction evidence="8">
        <text>tRNA(Trp) + L-tryptophan + ATP = L-tryptophyl-tRNA(Trp) + AMP + diphosphate + H(+)</text>
        <dbReference type="Rhea" id="RHEA:24080"/>
        <dbReference type="Rhea" id="RHEA-COMP:9671"/>
        <dbReference type="Rhea" id="RHEA-COMP:9705"/>
        <dbReference type="ChEBI" id="CHEBI:15378"/>
        <dbReference type="ChEBI" id="CHEBI:30616"/>
        <dbReference type="ChEBI" id="CHEBI:33019"/>
        <dbReference type="ChEBI" id="CHEBI:57912"/>
        <dbReference type="ChEBI" id="CHEBI:78442"/>
        <dbReference type="ChEBI" id="CHEBI:78535"/>
        <dbReference type="ChEBI" id="CHEBI:456215"/>
        <dbReference type="EC" id="6.1.1.2"/>
    </reaction>
</comment>
<sequence length="324" mass="36267">MSKKRLLTGLQASGTLHIGNYFGALKPFVEMYEEYDSHLMVADYHAVTSVRDPKVLRQNTIDVVKDYIAVGVDPEKVIMFKQSDILEHTELGWILDCLVTVPFLQQAHAYKDKVAKGLEANAGLFTYPMLMAADILLYDTEVVPVGEDQRQHIEYAREAVTKFNNAYGETFIEPKEHILKGTGVVPGIDGQKMSKSYKNTIPLFGTPEEIQKAVMSIVTGTGGEIPEVLHNIHEIVRGAVTNNFTETNSPQKFYDLYTENKSNYKALKEALIEDIEKLIAPMREKRASISDDDVRAVLKAGAEKARERAAKKMEDVRTKVGVTI</sequence>
<comment type="similarity">
    <text evidence="1 10">Belongs to the class-I aminoacyl-tRNA synthetase family.</text>
</comment>
<dbReference type="AlphaFoldDB" id="A0A2H0UEA2"/>
<dbReference type="Pfam" id="PF00579">
    <property type="entry name" value="tRNA-synt_1b"/>
    <property type="match status" value="1"/>
</dbReference>
<dbReference type="GO" id="GO:0006436">
    <property type="term" value="P:tryptophanyl-tRNA aminoacylation"/>
    <property type="evidence" value="ECO:0007669"/>
    <property type="project" value="UniProtKB-UniRule"/>
</dbReference>
<dbReference type="InterPro" id="IPR014729">
    <property type="entry name" value="Rossmann-like_a/b/a_fold"/>
</dbReference>
<dbReference type="GO" id="GO:0004830">
    <property type="term" value="F:tryptophan-tRNA ligase activity"/>
    <property type="evidence" value="ECO:0007669"/>
    <property type="project" value="UniProtKB-UniRule"/>
</dbReference>
<protein>
    <recommendedName>
        <fullName evidence="2 9">Tryptophan--tRNA ligase</fullName>
        <ecNumber evidence="2 9">6.1.1.2</ecNumber>
    </recommendedName>
</protein>
<evidence type="ECO:0000313" key="11">
    <source>
        <dbReference type="EMBL" id="PIR84754.1"/>
    </source>
</evidence>
<dbReference type="PANTHER" id="PTHR43766">
    <property type="entry name" value="TRYPTOPHAN--TRNA LIGASE, MITOCHONDRIAL"/>
    <property type="match status" value="1"/>
</dbReference>
<dbReference type="EMBL" id="PFBI01000004">
    <property type="protein sequence ID" value="PIR84754.1"/>
    <property type="molecule type" value="Genomic_DNA"/>
</dbReference>
<dbReference type="InterPro" id="IPR050203">
    <property type="entry name" value="Trp-tRNA_synthetase"/>
</dbReference>
<evidence type="ECO:0000256" key="6">
    <source>
        <dbReference type="ARBA" id="ARBA00022917"/>
    </source>
</evidence>
<dbReference type="InterPro" id="IPR002306">
    <property type="entry name" value="Trp-tRNA-ligase"/>
</dbReference>
<dbReference type="Gene3D" id="1.10.240.10">
    <property type="entry name" value="Tyrosyl-Transfer RNA Synthetase"/>
    <property type="match status" value="1"/>
</dbReference>
<dbReference type="InterPro" id="IPR002305">
    <property type="entry name" value="aa-tRNA-synth_Ic"/>
</dbReference>
<evidence type="ECO:0000256" key="1">
    <source>
        <dbReference type="ARBA" id="ARBA00005594"/>
    </source>
</evidence>
<dbReference type="EC" id="6.1.1.2" evidence="2 9"/>
<keyword evidence="4 10" id="KW-0547">Nucleotide-binding</keyword>
<dbReference type="FunFam" id="1.10.240.10:FF:000005">
    <property type="entry name" value="Tryptophan--tRNA ligase"/>
    <property type="match status" value="1"/>
</dbReference>
<dbReference type="PRINTS" id="PR01039">
    <property type="entry name" value="TRNASYNTHTRP"/>
</dbReference>
<dbReference type="PANTHER" id="PTHR43766:SF1">
    <property type="entry name" value="TRYPTOPHAN--TRNA LIGASE, MITOCHONDRIAL"/>
    <property type="match status" value="1"/>
</dbReference>
<name>A0A2H0UEA2_9BACT</name>
<keyword evidence="6 10" id="KW-0648">Protein biosynthesis</keyword>
<evidence type="ECO:0000256" key="9">
    <source>
        <dbReference type="NCBIfam" id="TIGR00233"/>
    </source>
</evidence>
<evidence type="ECO:0000256" key="4">
    <source>
        <dbReference type="ARBA" id="ARBA00022741"/>
    </source>
</evidence>
<dbReference type="Proteomes" id="UP000229344">
    <property type="component" value="Unassembled WGS sequence"/>
</dbReference>
<proteinExistence type="inferred from homology"/>
<dbReference type="GO" id="GO:0005829">
    <property type="term" value="C:cytosol"/>
    <property type="evidence" value="ECO:0007669"/>
    <property type="project" value="TreeGrafter"/>
</dbReference>
<evidence type="ECO:0000256" key="5">
    <source>
        <dbReference type="ARBA" id="ARBA00022840"/>
    </source>
</evidence>
<accession>A0A2H0UEA2</accession>
<evidence type="ECO:0000256" key="10">
    <source>
        <dbReference type="RuleBase" id="RU363036"/>
    </source>
</evidence>